<proteinExistence type="predicted"/>
<dbReference type="EMBL" id="JAOWKY010000002">
    <property type="protein sequence ID" value="MCV2868893.1"/>
    <property type="molecule type" value="Genomic_DNA"/>
</dbReference>
<dbReference type="Pfam" id="PF05035">
    <property type="entry name" value="DGOK"/>
    <property type="match status" value="1"/>
</dbReference>
<dbReference type="Gene3D" id="3.30.420.300">
    <property type="entry name" value="2-keto-3-deoxy-galactonokinase, substrate binding domain"/>
    <property type="match status" value="1"/>
</dbReference>
<evidence type="ECO:0000313" key="1">
    <source>
        <dbReference type="EMBL" id="MCV2868893.1"/>
    </source>
</evidence>
<keyword evidence="2" id="KW-1185">Reference proteome</keyword>
<dbReference type="RefSeq" id="WP_263734556.1">
    <property type="nucleotide sequence ID" value="NZ_JAOWKY010000002.1"/>
</dbReference>
<dbReference type="InterPro" id="IPR042258">
    <property type="entry name" value="DGOK_N"/>
</dbReference>
<dbReference type="Gene3D" id="3.30.420.310">
    <property type="entry name" value="2-keto-3-deoxy-galactonokinase, C-terminal domain"/>
    <property type="match status" value="1"/>
</dbReference>
<comment type="caution">
    <text evidence="1">The sequence shown here is derived from an EMBL/GenBank/DDBJ whole genome shotgun (WGS) entry which is preliminary data.</text>
</comment>
<dbReference type="InterPro" id="IPR042257">
    <property type="entry name" value="DGOK_C"/>
</dbReference>
<reference evidence="1 2" key="1">
    <citation type="submission" date="2022-10" db="EMBL/GenBank/DDBJ databases">
        <title>Defluviimonas sp. nov., isolated from ocean surface water.</title>
        <authorList>
            <person name="He W."/>
            <person name="Wang L."/>
            <person name="Zhang D.-F."/>
        </authorList>
    </citation>
    <scope>NUCLEOTIDE SEQUENCE [LARGE SCALE GENOMIC DNA]</scope>
    <source>
        <strain evidence="1 2">WL0002</strain>
    </source>
</reference>
<organism evidence="1 2">
    <name type="scientific">Albidovulum marisflavi</name>
    <dbReference type="NCBI Taxonomy" id="2984159"/>
    <lineage>
        <taxon>Bacteria</taxon>
        <taxon>Pseudomonadati</taxon>
        <taxon>Pseudomonadota</taxon>
        <taxon>Alphaproteobacteria</taxon>
        <taxon>Rhodobacterales</taxon>
        <taxon>Paracoccaceae</taxon>
        <taxon>Albidovulum</taxon>
    </lineage>
</organism>
<protein>
    <submittedName>
        <fullName evidence="1">2-dehydro-3-deoxygalactonokinase</fullName>
    </submittedName>
</protein>
<dbReference type="InterPro" id="IPR007729">
    <property type="entry name" value="DGOK"/>
</dbReference>
<dbReference type="Proteomes" id="UP001652542">
    <property type="component" value="Unassembled WGS sequence"/>
</dbReference>
<name>A0ABT2ZCV0_9RHOB</name>
<accession>A0ABT2ZCV0</accession>
<evidence type="ECO:0000313" key="2">
    <source>
        <dbReference type="Proteomes" id="UP001652542"/>
    </source>
</evidence>
<gene>
    <name evidence="1" type="ORF">OEW28_09655</name>
</gene>
<sequence length="299" mass="31699">MTLRVAVDWGTTTLRLWTLAPDGAAMIHRRSGRGMGKLSPSEFETAFLDLAGDLVAAAGSADVLICGMAGARSGWREAPYLPVPCAPGTAGAVRAETRDPRLSVHILPGLSQAEPADVMRGEETQIAGFLAARTVFDGVLCLPGTHTKWVRVRGGKVEHFRTVMTGELYALLSGASVLRLSMAENDPWRPDAFDRALHHSLSAPQDLTSALFSLRADSLLAELPGGTARSALSGLLIGHELAAMRPLWSANPIAIIGDPALSERYRAALAQAGCAAEMFDGSDMVLQGLRAAFAKMKET</sequence>